<dbReference type="Proteomes" id="UP001598138">
    <property type="component" value="Unassembled WGS sequence"/>
</dbReference>
<name>A0ABW6D7T2_9BACT</name>
<feature type="transmembrane region" description="Helical" evidence="1">
    <location>
        <begin position="345"/>
        <end position="366"/>
    </location>
</feature>
<keyword evidence="1" id="KW-1133">Transmembrane helix</keyword>
<proteinExistence type="predicted"/>
<dbReference type="EMBL" id="JBBKXZ010000001">
    <property type="protein sequence ID" value="MFD3392992.1"/>
    <property type="molecule type" value="Genomic_DNA"/>
</dbReference>
<keyword evidence="1" id="KW-0812">Transmembrane</keyword>
<organism evidence="2 3">
    <name type="scientific">Aquirufa avitistagni</name>
    <dbReference type="NCBI Taxonomy" id="3104728"/>
    <lineage>
        <taxon>Bacteria</taxon>
        <taxon>Pseudomonadati</taxon>
        <taxon>Bacteroidota</taxon>
        <taxon>Cytophagia</taxon>
        <taxon>Cytophagales</taxon>
        <taxon>Flectobacillaceae</taxon>
        <taxon>Aquirufa</taxon>
    </lineage>
</organism>
<gene>
    <name evidence="2" type="ORF">U0R10_00015</name>
</gene>
<evidence type="ECO:0008006" key="4">
    <source>
        <dbReference type="Google" id="ProtNLM"/>
    </source>
</evidence>
<dbReference type="SUPFAM" id="SSF117281">
    <property type="entry name" value="Kelch motif"/>
    <property type="match status" value="1"/>
</dbReference>
<comment type="caution">
    <text evidence="2">The sequence shown here is derived from an EMBL/GenBank/DDBJ whole genome shotgun (WGS) entry which is preliminary data.</text>
</comment>
<keyword evidence="1" id="KW-0472">Membrane</keyword>
<accession>A0ABW6D7T2</accession>
<protein>
    <recommendedName>
        <fullName evidence="4">DUF4350 domain-containing protein</fullName>
    </recommendedName>
</protein>
<evidence type="ECO:0000256" key="1">
    <source>
        <dbReference type="SAM" id="Phobius"/>
    </source>
</evidence>
<reference evidence="2 3" key="1">
    <citation type="submission" date="2024-03" db="EMBL/GenBank/DDBJ databases">
        <title>Aquirufa genome sequencing.</title>
        <authorList>
            <person name="Pitt A."/>
            <person name="Hahn M.W."/>
        </authorList>
    </citation>
    <scope>NUCLEOTIDE SEQUENCE [LARGE SCALE GENOMIC DNA]</scope>
    <source>
        <strain evidence="2 3">OSTEICH-129V</strain>
    </source>
</reference>
<dbReference type="InterPro" id="IPR015915">
    <property type="entry name" value="Kelch-typ_b-propeller"/>
</dbReference>
<keyword evidence="3" id="KW-1185">Reference proteome</keyword>
<evidence type="ECO:0000313" key="3">
    <source>
        <dbReference type="Proteomes" id="UP001598138"/>
    </source>
</evidence>
<sequence>MLRNYITVLLCLLAPLVYGGPFAHFLNPITKQANRIDFGTKTHQTLIDKKHWVETGPIAIDSFSISEIRKESEFKTIATNTPNQFILFLECTNQVFSLDLNAKTIKRLDRTYFRGDNCGSYSFIRKGQYYQVGGYGFWETNNHITYFDPQIKEWEGVSVSGDVPTAIYRGYTAYLPEQDKLITISNFSNDISQNFGSLDLMNDIFEFSFATRTWKNLGQISHPYLKDVFSKLPIDSRVRVLYTGKYFVLFPLGSKGHVTITFIDPRDLRIYEYEDINMEFSRFPFFSMTVEKPNIFFHNEWVLGTKYSNDMHLANESKLVNLHEIVKKAKFLGYLTDKPWYQTNWFYAFIMLLVAALCFWTVMKLFGKTNSSNAQKPVITPQIGGHFDEVQLALLNQFLKESAQAGLDVEHVNEILGITQLGADTQRFRRSTVIKELNSKLTIITGEKNAILRVSSQLDKRQKRYMLHDQVKDFVKKELSL</sequence>
<evidence type="ECO:0000313" key="2">
    <source>
        <dbReference type="EMBL" id="MFD3392992.1"/>
    </source>
</evidence>
<dbReference type="RefSeq" id="WP_377981624.1">
    <property type="nucleotide sequence ID" value="NZ_JBBKXZ010000001.1"/>
</dbReference>
<dbReference type="Gene3D" id="2.120.10.80">
    <property type="entry name" value="Kelch-type beta propeller"/>
    <property type="match status" value="1"/>
</dbReference>